<accession>A0A0L8A9J7</accession>
<sequence>MTQLFLTRWQRMLPALLAAFLLLGSSGCAMVTVKQVKSSDSLVNKRADVLNTGKLSPAARETLSAAGLDESQCEKDFLVCRSTLLMTDDLNVEQRLSALSELWVKAALALTPKKTAAGDPPMSDAALDAWLEAARYAYAYLFYSGRSPSDRAFEDRQTQVRDYYNYAAEKAAVVLFVRARAAALAGEDYTKPVSVGSWSLASNYQQLNLKSIPAQLVPAGTVSFVGLRSTYRRDGFGAELVMVMDPPKLVAPVIEPDGPKAETTQDDGDDAHRGRRHRHDDSVPEFSEMSSINVTALLRFEGSSLEDVMRTRRVELDAYSPEATERITLHGEQVPLAGNFTAAYGLWLAQSGFARQSLRTLFGMSEGIGEPHIYLMQPWDPNRRIIFMLHGLASSPEAWVNLANEIMGDPELRQQFQVWQVYYPTNAPIALNRYEIANAFNDTLKHFDPNGSTRASKDMVYIGHSMGGVLARLLVSDSGDVLWNDLLANYDLKGERLKRVQNKLGPLLHFKAQPNVERAIFIAAPHQGTDIAGNKVGRLIGRLVRLPLTILGKFEDVFMALAQAEQQVDGTAKPKIPNSIDNLKASDPFVKAAAQLPIEAGLKYHSIIAQRKPELPVEKSDDGLVPYWSAHLPGALSEKVIISGHSVQETPQAVLEVRRILHRDIDDVGADRTP</sequence>
<gene>
    <name evidence="2" type="ORF">W7K_11640</name>
</gene>
<evidence type="ECO:0000313" key="3">
    <source>
        <dbReference type="Proteomes" id="UP000036890"/>
    </source>
</evidence>
<dbReference type="EMBL" id="AJLO02000024">
    <property type="protein sequence ID" value="KOE99038.1"/>
    <property type="molecule type" value="Genomic_DNA"/>
</dbReference>
<organism evidence="2 3">
    <name type="scientific">Stenotrophomonas geniculata N1</name>
    <dbReference type="NCBI Taxonomy" id="1167641"/>
    <lineage>
        <taxon>Bacteria</taxon>
        <taxon>Pseudomonadati</taxon>
        <taxon>Pseudomonadota</taxon>
        <taxon>Gammaproteobacteria</taxon>
        <taxon>Lysobacterales</taxon>
        <taxon>Lysobacteraceae</taxon>
        <taxon>Stenotrophomonas</taxon>
    </lineage>
</organism>
<dbReference type="RefSeq" id="WP_010483707.1">
    <property type="nucleotide sequence ID" value="NZ_AJLO02000024.1"/>
</dbReference>
<proteinExistence type="predicted"/>
<dbReference type="AlphaFoldDB" id="A0A0L8A9J7"/>
<dbReference type="Gene3D" id="3.40.50.1820">
    <property type="entry name" value="alpha/beta hydrolase"/>
    <property type="match status" value="1"/>
</dbReference>
<comment type="caution">
    <text evidence="2">The sequence shown here is derived from an EMBL/GenBank/DDBJ whole genome shotgun (WGS) entry which is preliminary data.</text>
</comment>
<dbReference type="OrthoDB" id="869379at2"/>
<reference evidence="2 3" key="1">
    <citation type="journal article" date="2012" name="J. Bacteriol.">
        <title>Genome sequence of a novel nicotine-degrading strain, Pseudomonas geniculata N1.</title>
        <authorList>
            <person name="Tang H."/>
            <person name="Yu H."/>
            <person name="Tai C."/>
            <person name="Huang K."/>
            <person name="Liu Y."/>
            <person name="Wang L."/>
            <person name="Yao Y."/>
            <person name="Wu G."/>
            <person name="Xu P."/>
        </authorList>
    </citation>
    <scope>NUCLEOTIDE SEQUENCE [LARGE SCALE GENOMIC DNA]</scope>
    <source>
        <strain evidence="2 3">N1</strain>
    </source>
</reference>
<protein>
    <recommendedName>
        <fullName evidence="4">Alpha/beta hydrolase</fullName>
    </recommendedName>
</protein>
<dbReference type="InterPro" id="IPR029058">
    <property type="entry name" value="AB_hydrolase_fold"/>
</dbReference>
<name>A0A0L8A9J7_9GAMM</name>
<dbReference type="SUPFAM" id="SSF53474">
    <property type="entry name" value="alpha/beta-Hydrolases"/>
    <property type="match status" value="1"/>
</dbReference>
<evidence type="ECO:0008006" key="4">
    <source>
        <dbReference type="Google" id="ProtNLM"/>
    </source>
</evidence>
<dbReference type="Proteomes" id="UP000036890">
    <property type="component" value="Unassembled WGS sequence"/>
</dbReference>
<evidence type="ECO:0000256" key="1">
    <source>
        <dbReference type="SAM" id="MobiDB-lite"/>
    </source>
</evidence>
<feature type="region of interest" description="Disordered" evidence="1">
    <location>
        <begin position="252"/>
        <end position="283"/>
    </location>
</feature>
<evidence type="ECO:0000313" key="2">
    <source>
        <dbReference type="EMBL" id="KOE99038.1"/>
    </source>
</evidence>